<dbReference type="SUPFAM" id="SSF57903">
    <property type="entry name" value="FYVE/PHD zinc finger"/>
    <property type="match status" value="1"/>
</dbReference>
<keyword evidence="3" id="KW-1185">Reference proteome</keyword>
<sequence>MTSMDEEEQQHWIREGHKMFAEFMKRVERIDRLGVKGLDESLEEKRVTLVDKRKVYATLEEIADLYLNEEKKLVLDFTESKAVAVLQAPTPRTPMEYVGMRWSFYKSPSRFVRAQDFFYLETLKPFVDVYGRRGWAKCSHSIEHTMCPDNYATRGLNRGRLYYSGVIFMETRELGVLETTFYYSLDTSSIPAFLIPVVLKARGKNNAALINHYVKVARVMNFAGRSNGTRLKQRLVDEKRCGACSNRMPKWIKKSKCNFCNAYICKRCIEIITKDYLFDSDGNEKVNACMLCAETHGSKVASLMEDDDESSHSTDEETTTASGEYNISLESQRQARPASSRSERRLSSPLSVQSTPTKLSDVRNSSDENVRRAEEAHRHFTRRYTTNPQPTRTETQTIPAAENNLCDLSYLSAFKV</sequence>
<evidence type="ECO:0000313" key="2">
    <source>
        <dbReference type="EMBL" id="TMW67815.1"/>
    </source>
</evidence>
<name>A0A8K1FL39_PYTOL</name>
<dbReference type="EMBL" id="SPLM01000003">
    <property type="protein sequence ID" value="TMW67815.1"/>
    <property type="molecule type" value="Genomic_DNA"/>
</dbReference>
<dbReference type="PANTHER" id="PTHR13510:SF44">
    <property type="entry name" value="RABENOSYN-5"/>
    <property type="match status" value="1"/>
</dbReference>
<evidence type="ECO:0000256" key="1">
    <source>
        <dbReference type="SAM" id="MobiDB-lite"/>
    </source>
</evidence>
<reference evidence="2" key="1">
    <citation type="submission" date="2019-03" db="EMBL/GenBank/DDBJ databases">
        <title>Long read genome sequence of the mycoparasitic Pythium oligandrum ATCC 38472 isolated from sugarbeet rhizosphere.</title>
        <authorList>
            <person name="Gaulin E."/>
        </authorList>
    </citation>
    <scope>NUCLEOTIDE SEQUENCE</scope>
    <source>
        <strain evidence="2">ATCC 38472_TT</strain>
    </source>
</reference>
<feature type="compositionally biased region" description="Basic and acidic residues" evidence="1">
    <location>
        <begin position="360"/>
        <end position="378"/>
    </location>
</feature>
<feature type="compositionally biased region" description="Low complexity" evidence="1">
    <location>
        <begin position="330"/>
        <end position="340"/>
    </location>
</feature>
<proteinExistence type="predicted"/>
<comment type="caution">
    <text evidence="2">The sequence shown here is derived from an EMBL/GenBank/DDBJ whole genome shotgun (WGS) entry which is preliminary data.</text>
</comment>
<protein>
    <recommendedName>
        <fullName evidence="4">FYVE-type domain-containing protein</fullName>
    </recommendedName>
</protein>
<dbReference type="PANTHER" id="PTHR13510">
    <property type="entry name" value="FYVE-FINGER-CONTAINING RAB5 EFFECTOR PROTEIN RABENOSYN-5-RELATED"/>
    <property type="match status" value="1"/>
</dbReference>
<dbReference type="InterPro" id="IPR023393">
    <property type="entry name" value="START-like_dom_sf"/>
</dbReference>
<accession>A0A8K1FL39</accession>
<dbReference type="Proteomes" id="UP000794436">
    <property type="component" value="Unassembled WGS sequence"/>
</dbReference>
<evidence type="ECO:0008006" key="4">
    <source>
        <dbReference type="Google" id="ProtNLM"/>
    </source>
</evidence>
<dbReference type="AlphaFoldDB" id="A0A8K1FL39"/>
<dbReference type="SUPFAM" id="SSF55961">
    <property type="entry name" value="Bet v1-like"/>
    <property type="match status" value="1"/>
</dbReference>
<dbReference type="OrthoDB" id="156797at2759"/>
<dbReference type="InterPro" id="IPR052727">
    <property type="entry name" value="Rab4/Rab5_effector"/>
</dbReference>
<evidence type="ECO:0000313" key="3">
    <source>
        <dbReference type="Proteomes" id="UP000794436"/>
    </source>
</evidence>
<feature type="compositionally biased region" description="Polar residues" evidence="1">
    <location>
        <begin position="383"/>
        <end position="394"/>
    </location>
</feature>
<organism evidence="2 3">
    <name type="scientific">Pythium oligandrum</name>
    <name type="common">Mycoparasitic fungus</name>
    <dbReference type="NCBI Taxonomy" id="41045"/>
    <lineage>
        <taxon>Eukaryota</taxon>
        <taxon>Sar</taxon>
        <taxon>Stramenopiles</taxon>
        <taxon>Oomycota</taxon>
        <taxon>Peronosporomycetes</taxon>
        <taxon>Pythiales</taxon>
        <taxon>Pythiaceae</taxon>
        <taxon>Pythium</taxon>
    </lineage>
</organism>
<dbReference type="InterPro" id="IPR011011">
    <property type="entry name" value="Znf_FYVE_PHD"/>
</dbReference>
<dbReference type="Gene3D" id="3.30.530.20">
    <property type="match status" value="1"/>
</dbReference>
<gene>
    <name evidence="2" type="ORF">Poli38472_007487</name>
</gene>
<feature type="region of interest" description="Disordered" evidence="1">
    <location>
        <begin position="302"/>
        <end position="394"/>
    </location>
</feature>